<evidence type="ECO:0000313" key="3">
    <source>
        <dbReference type="Proteomes" id="UP000789396"/>
    </source>
</evidence>
<dbReference type="PANTHER" id="PTHR28112:SF1">
    <property type="entry name" value="SRP-INDEPENDENT TARGETING PROTEIN 3"/>
    <property type="match status" value="1"/>
</dbReference>
<comment type="caution">
    <text evidence="2">The sequence shown here is derived from an EMBL/GenBank/DDBJ whole genome shotgun (WGS) entry which is preliminary data.</text>
</comment>
<protein>
    <submittedName>
        <fullName evidence="2">3399_t:CDS:1</fullName>
    </submittedName>
</protein>
<feature type="transmembrane region" description="Helical" evidence="1">
    <location>
        <begin position="39"/>
        <end position="60"/>
    </location>
</feature>
<feature type="non-terminal residue" evidence="2">
    <location>
        <position position="190"/>
    </location>
</feature>
<keyword evidence="1" id="KW-0812">Transmembrane</keyword>
<dbReference type="Pfam" id="PF10032">
    <property type="entry name" value="Pho88"/>
    <property type="match status" value="1"/>
</dbReference>
<accession>A0A9N9NC01</accession>
<gene>
    <name evidence="2" type="ORF">RFULGI_LOCUS11462</name>
</gene>
<keyword evidence="3" id="KW-1185">Reference proteome</keyword>
<proteinExistence type="predicted"/>
<feature type="transmembrane region" description="Helical" evidence="1">
    <location>
        <begin position="104"/>
        <end position="122"/>
    </location>
</feature>
<sequence>IIQRSVLIFLLRFKFTNPFLGAEPSAHPYCHLENPESIIYVRAGYIGVQTLILSICYYLATKIKQKNDTTPLEYVEPAKRLTDEPPKHVETNNRDYDLGKLQELLKQTIVGVIFMMILHLWFEFTQPLFIQSILPLKITYENPIVQIHLLGKPAEGELKRPFKTSGLFGNLVEAQQPQTDKASIKKAKKQ</sequence>
<name>A0A9N9NC01_9GLOM</name>
<dbReference type="GO" id="GO:0005739">
    <property type="term" value="C:mitochondrion"/>
    <property type="evidence" value="ECO:0007669"/>
    <property type="project" value="TreeGrafter"/>
</dbReference>
<dbReference type="Proteomes" id="UP000789396">
    <property type="component" value="Unassembled WGS sequence"/>
</dbReference>
<dbReference type="PANTHER" id="PTHR28112">
    <property type="entry name" value="SRP-INDEPENDENT TARGETING PROTEIN 3"/>
    <property type="match status" value="1"/>
</dbReference>
<evidence type="ECO:0000313" key="2">
    <source>
        <dbReference type="EMBL" id="CAG8721104.1"/>
    </source>
</evidence>
<evidence type="ECO:0000256" key="1">
    <source>
        <dbReference type="SAM" id="Phobius"/>
    </source>
</evidence>
<dbReference type="GO" id="GO:0045047">
    <property type="term" value="P:protein targeting to ER"/>
    <property type="evidence" value="ECO:0007669"/>
    <property type="project" value="InterPro"/>
</dbReference>
<organism evidence="2 3">
    <name type="scientific">Racocetra fulgida</name>
    <dbReference type="NCBI Taxonomy" id="60492"/>
    <lineage>
        <taxon>Eukaryota</taxon>
        <taxon>Fungi</taxon>
        <taxon>Fungi incertae sedis</taxon>
        <taxon>Mucoromycota</taxon>
        <taxon>Glomeromycotina</taxon>
        <taxon>Glomeromycetes</taxon>
        <taxon>Diversisporales</taxon>
        <taxon>Gigasporaceae</taxon>
        <taxon>Racocetra</taxon>
    </lineage>
</organism>
<dbReference type="EMBL" id="CAJVPZ010025030">
    <property type="protein sequence ID" value="CAG8721104.1"/>
    <property type="molecule type" value="Genomic_DNA"/>
</dbReference>
<dbReference type="OrthoDB" id="18139at2759"/>
<dbReference type="InterPro" id="IPR012098">
    <property type="entry name" value="SND3_fun"/>
</dbReference>
<keyword evidence="1" id="KW-0472">Membrane</keyword>
<keyword evidence="1" id="KW-1133">Transmembrane helix</keyword>
<dbReference type="GO" id="GO:0005783">
    <property type="term" value="C:endoplasmic reticulum"/>
    <property type="evidence" value="ECO:0007669"/>
    <property type="project" value="InterPro"/>
</dbReference>
<dbReference type="AlphaFoldDB" id="A0A9N9NC01"/>
<reference evidence="2" key="1">
    <citation type="submission" date="2021-06" db="EMBL/GenBank/DDBJ databases">
        <authorList>
            <person name="Kallberg Y."/>
            <person name="Tangrot J."/>
            <person name="Rosling A."/>
        </authorList>
    </citation>
    <scope>NUCLEOTIDE SEQUENCE</scope>
    <source>
        <strain evidence="2">IN212</strain>
    </source>
</reference>